<dbReference type="Proteomes" id="UP000604475">
    <property type="component" value="Unassembled WGS sequence"/>
</dbReference>
<comment type="caution">
    <text evidence="2">The sequence shown here is derived from an EMBL/GenBank/DDBJ whole genome shotgun (WGS) entry which is preliminary data.</text>
</comment>
<keyword evidence="3" id="KW-1185">Reference proteome</keyword>
<feature type="domain" description="PucR C-terminal helix-turn-helix" evidence="1">
    <location>
        <begin position="289"/>
        <end position="347"/>
    </location>
</feature>
<dbReference type="Gene3D" id="1.10.10.2840">
    <property type="entry name" value="PucR C-terminal helix-turn-helix domain"/>
    <property type="match status" value="1"/>
</dbReference>
<name>A0A937UQJ1_9ACTN</name>
<proteinExistence type="predicted"/>
<evidence type="ECO:0000259" key="1">
    <source>
        <dbReference type="Pfam" id="PF13556"/>
    </source>
</evidence>
<evidence type="ECO:0000313" key="2">
    <source>
        <dbReference type="EMBL" id="MBL7630287.1"/>
    </source>
</evidence>
<dbReference type="PANTHER" id="PTHR33744">
    <property type="entry name" value="CARBOHYDRATE DIACID REGULATOR"/>
    <property type="match status" value="1"/>
</dbReference>
<dbReference type="InterPro" id="IPR042070">
    <property type="entry name" value="PucR_C-HTH_sf"/>
</dbReference>
<dbReference type="AlphaFoldDB" id="A0A937UQJ1"/>
<organism evidence="2 3">
    <name type="scientific">Frankia nepalensis</name>
    <dbReference type="NCBI Taxonomy" id="1836974"/>
    <lineage>
        <taxon>Bacteria</taxon>
        <taxon>Bacillati</taxon>
        <taxon>Actinomycetota</taxon>
        <taxon>Actinomycetes</taxon>
        <taxon>Frankiales</taxon>
        <taxon>Frankiaceae</taxon>
        <taxon>Frankia</taxon>
    </lineage>
</organism>
<dbReference type="InterPro" id="IPR025736">
    <property type="entry name" value="PucR_C-HTH_dom"/>
</dbReference>
<dbReference type="Pfam" id="PF13556">
    <property type="entry name" value="HTH_30"/>
    <property type="match status" value="1"/>
</dbReference>
<evidence type="ECO:0000313" key="3">
    <source>
        <dbReference type="Proteomes" id="UP000604475"/>
    </source>
</evidence>
<dbReference type="PANTHER" id="PTHR33744:SF17">
    <property type="entry name" value="CONSERVED PROTEIN"/>
    <property type="match status" value="1"/>
</dbReference>
<dbReference type="SUPFAM" id="SSF55781">
    <property type="entry name" value="GAF domain-like"/>
    <property type="match status" value="1"/>
</dbReference>
<accession>A0A937UQJ1</accession>
<gene>
    <name evidence="2" type="ORF">I7412_24625</name>
</gene>
<dbReference type="InterPro" id="IPR051448">
    <property type="entry name" value="CdaR-like_regulators"/>
</dbReference>
<dbReference type="EMBL" id="JAEACQ010000246">
    <property type="protein sequence ID" value="MBL7630287.1"/>
    <property type="molecule type" value="Genomic_DNA"/>
</dbReference>
<sequence length="353" mass="37929">MLRRPRSEPSVTSYARALGIATATGPVRVPANPELGSLARVCVPVRCQGTLLGYLWLFDQPTALSDRELRQADEAARAAGEVLFRERLLDDLRRAAERELLRDVLNPADEIRRHAVGRLVADHGVAPDARVRAVAVVLDPGPGAASAVEIDLALQRARRRLAPVRAFSMATSGTGGVLLLAQPVLPERAALRAEADGVRAELAARLPSSAIWIGLGPERDSLRESVDTYRAALEATRVARLVPSLGPTAFADELGVYGLLARLPLDALGPDAIPAGLRRLLGDERSRVLVQTLEAYLDAGCDPTATAAALVIHRTTLYYRLGRIAEHTGLDLRDGNDRLSLHLGLKLARLLGL</sequence>
<protein>
    <submittedName>
        <fullName evidence="2">Helix-turn-helix domain-containing protein</fullName>
    </submittedName>
</protein>
<reference evidence="2" key="1">
    <citation type="submission" date="2020-12" db="EMBL/GenBank/DDBJ databases">
        <title>Genomic characterization of non-nitrogen-fixing Frankia strains.</title>
        <authorList>
            <person name="Carlos-Shanley C."/>
            <person name="Guerra T."/>
            <person name="Hahn D."/>
        </authorList>
    </citation>
    <scope>NUCLEOTIDE SEQUENCE</scope>
    <source>
        <strain evidence="2">CN6</strain>
    </source>
</reference>